<accession>A0A9W8ZW45</accession>
<reference evidence="1" key="2">
    <citation type="journal article" date="2023" name="Proc. Natl. Acad. Sci. U.S.A.">
        <title>A global phylogenomic analysis of the shiitake genus Lentinula.</title>
        <authorList>
            <person name="Sierra-Patev S."/>
            <person name="Min B."/>
            <person name="Naranjo-Ortiz M."/>
            <person name="Looney B."/>
            <person name="Konkel Z."/>
            <person name="Slot J.C."/>
            <person name="Sakamoto Y."/>
            <person name="Steenwyk J.L."/>
            <person name="Rokas A."/>
            <person name="Carro J."/>
            <person name="Camarero S."/>
            <person name="Ferreira P."/>
            <person name="Molpeceres G."/>
            <person name="Ruiz-Duenas F.J."/>
            <person name="Serrano A."/>
            <person name="Henrissat B."/>
            <person name="Drula E."/>
            <person name="Hughes K.W."/>
            <person name="Mata J.L."/>
            <person name="Ishikawa N.K."/>
            <person name="Vargas-Isla R."/>
            <person name="Ushijima S."/>
            <person name="Smith C.A."/>
            <person name="Donoghue J."/>
            <person name="Ahrendt S."/>
            <person name="Andreopoulos W."/>
            <person name="He G."/>
            <person name="LaButti K."/>
            <person name="Lipzen A."/>
            <person name="Ng V."/>
            <person name="Riley R."/>
            <person name="Sandor L."/>
            <person name="Barry K."/>
            <person name="Martinez A.T."/>
            <person name="Xiao Y."/>
            <person name="Gibbons J.G."/>
            <person name="Terashima K."/>
            <person name="Grigoriev I.V."/>
            <person name="Hibbett D."/>
        </authorList>
    </citation>
    <scope>NUCLEOTIDE SEQUENCE</scope>
    <source>
        <strain evidence="1">Sp2 HRB7682 ss15</strain>
    </source>
</reference>
<sequence length="79" mass="8760">MDDITQDNPTKRPNMDEVVVASRFMTILDTLPSSKLRVDFTMPVEDLLFTAANSALGRAAQPEPEMVHEALDTGCHFLP</sequence>
<name>A0A9W8ZW45_9AGAR</name>
<evidence type="ECO:0000313" key="1">
    <source>
        <dbReference type="EMBL" id="KAJ4468460.1"/>
    </source>
</evidence>
<evidence type="ECO:0000313" key="2">
    <source>
        <dbReference type="Proteomes" id="UP001150238"/>
    </source>
</evidence>
<proteinExistence type="predicted"/>
<reference evidence="1" key="1">
    <citation type="submission" date="2022-08" db="EMBL/GenBank/DDBJ databases">
        <authorList>
            <consortium name="DOE Joint Genome Institute"/>
            <person name="Min B."/>
            <person name="Riley R."/>
            <person name="Sierra-Patev S."/>
            <person name="Naranjo-Ortiz M."/>
            <person name="Looney B."/>
            <person name="Konkel Z."/>
            <person name="Slot J.C."/>
            <person name="Sakamoto Y."/>
            <person name="Steenwyk J.L."/>
            <person name="Rokas A."/>
            <person name="Carro J."/>
            <person name="Camarero S."/>
            <person name="Ferreira P."/>
            <person name="Molpeceres G."/>
            <person name="Ruiz-Duenas F.J."/>
            <person name="Serrano A."/>
            <person name="Henrissat B."/>
            <person name="Drula E."/>
            <person name="Hughes K.W."/>
            <person name="Mata J.L."/>
            <person name="Ishikawa N.K."/>
            <person name="Vargas-Isla R."/>
            <person name="Ushijima S."/>
            <person name="Smith C.A."/>
            <person name="Ahrendt S."/>
            <person name="Andreopoulos W."/>
            <person name="He G."/>
            <person name="Labutti K."/>
            <person name="Lipzen A."/>
            <person name="Ng V."/>
            <person name="Sandor L."/>
            <person name="Barry K."/>
            <person name="Martinez A.T."/>
            <person name="Xiao Y."/>
            <person name="Gibbons J.G."/>
            <person name="Terashima K."/>
            <person name="Hibbett D.S."/>
            <person name="Grigoriev I.V."/>
        </authorList>
    </citation>
    <scope>NUCLEOTIDE SEQUENCE</scope>
    <source>
        <strain evidence="1">Sp2 HRB7682 ss15</strain>
    </source>
</reference>
<dbReference type="EMBL" id="JANVFS010000038">
    <property type="protein sequence ID" value="KAJ4468460.1"/>
    <property type="molecule type" value="Genomic_DNA"/>
</dbReference>
<organism evidence="1 2">
    <name type="scientific">Lentinula lateritia</name>
    <dbReference type="NCBI Taxonomy" id="40482"/>
    <lineage>
        <taxon>Eukaryota</taxon>
        <taxon>Fungi</taxon>
        <taxon>Dikarya</taxon>
        <taxon>Basidiomycota</taxon>
        <taxon>Agaricomycotina</taxon>
        <taxon>Agaricomycetes</taxon>
        <taxon>Agaricomycetidae</taxon>
        <taxon>Agaricales</taxon>
        <taxon>Marasmiineae</taxon>
        <taxon>Omphalotaceae</taxon>
        <taxon>Lentinula</taxon>
    </lineage>
</organism>
<protein>
    <submittedName>
        <fullName evidence="1">Uncharacterized protein</fullName>
    </submittedName>
</protein>
<dbReference type="Proteomes" id="UP001150238">
    <property type="component" value="Unassembled WGS sequence"/>
</dbReference>
<dbReference type="AlphaFoldDB" id="A0A9W8ZW45"/>
<comment type="caution">
    <text evidence="1">The sequence shown here is derived from an EMBL/GenBank/DDBJ whole genome shotgun (WGS) entry which is preliminary data.</text>
</comment>
<gene>
    <name evidence="1" type="ORF">C8J55DRAFT_525066</name>
</gene>